<dbReference type="EMBL" id="QXGA01002722">
    <property type="protein sequence ID" value="KAE9093029.1"/>
    <property type="molecule type" value="Genomic_DNA"/>
</dbReference>
<dbReference type="Proteomes" id="UP000429523">
    <property type="component" value="Unassembled WGS sequence"/>
</dbReference>
<dbReference type="EMBL" id="QXGF01002685">
    <property type="protein sequence ID" value="KAE8923774.1"/>
    <property type="molecule type" value="Genomic_DNA"/>
</dbReference>
<reference evidence="17 18" key="1">
    <citation type="submission" date="2018-09" db="EMBL/GenBank/DDBJ databases">
        <title>Genomic investigation of the strawberry pathogen Phytophthora fragariae indicates pathogenicity is determined by transcriptional variation in three key races.</title>
        <authorList>
            <person name="Adams T.M."/>
            <person name="Armitage A.D."/>
            <person name="Sobczyk M.K."/>
            <person name="Bates H.J."/>
            <person name="Dunwell J.M."/>
            <person name="Nellist C.F."/>
            <person name="Harrison R.J."/>
        </authorList>
    </citation>
    <scope>NUCLEOTIDE SEQUENCE [LARGE SCALE GENOMIC DNA]</scope>
    <source>
        <strain evidence="9 13">A4</strain>
        <strain evidence="8 14">BC-1</strain>
        <strain evidence="7 18">BC-23</strain>
        <strain evidence="6 12">NOV-27</strain>
        <strain evidence="5 15">NOV-5</strain>
        <strain evidence="4 16">NOV-71</strain>
        <strain evidence="10 19">NOV-77</strain>
        <strain evidence="1 11">NOV-9</strain>
        <strain evidence="3 20">ONT-3</strain>
        <strain evidence="2 17">SCRP245</strain>
    </source>
</reference>
<evidence type="ECO:0000313" key="7">
    <source>
        <dbReference type="EMBL" id="KAE9182772.1"/>
    </source>
</evidence>
<evidence type="ECO:0000313" key="17">
    <source>
        <dbReference type="Proteomes" id="UP000460718"/>
    </source>
</evidence>
<evidence type="ECO:0000313" key="9">
    <source>
        <dbReference type="EMBL" id="KAE9279919.1"/>
    </source>
</evidence>
<protein>
    <submittedName>
        <fullName evidence="2">Uncharacterized protein</fullName>
    </submittedName>
</protein>
<dbReference type="EMBL" id="QXGC01002702">
    <property type="protein sequence ID" value="KAE9182772.1"/>
    <property type="molecule type" value="Genomic_DNA"/>
</dbReference>
<gene>
    <name evidence="9" type="ORF">PF001_g24481</name>
    <name evidence="8" type="ORF">PF002_g26087</name>
    <name evidence="7" type="ORF">PF004_g24144</name>
    <name evidence="6" type="ORF">PF005_g25247</name>
    <name evidence="5" type="ORF">PF006_g24542</name>
    <name evidence="4" type="ORF">PF007_g25275</name>
    <name evidence="10" type="ORF">PF008_g24782</name>
    <name evidence="1" type="ORF">PF009_g25981</name>
    <name evidence="3" type="ORF">PF010_g24795</name>
    <name evidence="2" type="ORF">PF011_g24068</name>
</gene>
<evidence type="ECO:0000313" key="2">
    <source>
        <dbReference type="EMBL" id="KAE8976393.1"/>
    </source>
</evidence>
<evidence type="ECO:0000313" key="10">
    <source>
        <dbReference type="EMBL" id="KAE9293515.1"/>
    </source>
</evidence>
<dbReference type="OrthoDB" id="10320020at2759"/>
<name>A0A6A3I8Q0_9STRA</name>
<evidence type="ECO:0000313" key="20">
    <source>
        <dbReference type="Proteomes" id="UP000488956"/>
    </source>
</evidence>
<dbReference type="Proteomes" id="UP000486351">
    <property type="component" value="Unassembled WGS sequence"/>
</dbReference>
<comment type="caution">
    <text evidence="2">The sequence shown here is derived from an EMBL/GenBank/DDBJ whole genome shotgun (WGS) entry which is preliminary data.</text>
</comment>
<evidence type="ECO:0000313" key="11">
    <source>
        <dbReference type="Proteomes" id="UP000429523"/>
    </source>
</evidence>
<dbReference type="EMBL" id="QXGE01002692">
    <property type="protein sequence ID" value="KAE9279919.1"/>
    <property type="molecule type" value="Genomic_DNA"/>
</dbReference>
<dbReference type="AlphaFoldDB" id="A0A6A3I8Q0"/>
<dbReference type="EMBL" id="QXFX01002734">
    <property type="protein sequence ID" value="KAE9074142.1"/>
    <property type="molecule type" value="Genomic_DNA"/>
</dbReference>
<dbReference type="EMBL" id="QXFY01002703">
    <property type="protein sequence ID" value="KAE9293515.1"/>
    <property type="molecule type" value="Genomic_DNA"/>
</dbReference>
<evidence type="ECO:0000313" key="16">
    <source>
        <dbReference type="Proteomes" id="UP000441208"/>
    </source>
</evidence>
<proteinExistence type="predicted"/>
<dbReference type="EMBL" id="QXFZ01002679">
    <property type="protein sequence ID" value="KAE9074771.1"/>
    <property type="molecule type" value="Genomic_DNA"/>
</dbReference>
<dbReference type="EMBL" id="QXGB01002689">
    <property type="protein sequence ID" value="KAE9175793.1"/>
    <property type="molecule type" value="Genomic_DNA"/>
</dbReference>
<dbReference type="EMBL" id="QXGD01002666">
    <property type="protein sequence ID" value="KAE9185712.1"/>
    <property type="molecule type" value="Genomic_DNA"/>
</dbReference>
<evidence type="ECO:0000313" key="12">
    <source>
        <dbReference type="Proteomes" id="UP000433483"/>
    </source>
</evidence>
<evidence type="ECO:0000313" key="5">
    <source>
        <dbReference type="EMBL" id="KAE9093029.1"/>
    </source>
</evidence>
<dbReference type="Proteomes" id="UP000437068">
    <property type="component" value="Unassembled WGS sequence"/>
</dbReference>
<evidence type="ECO:0000313" key="18">
    <source>
        <dbReference type="Proteomes" id="UP000476176"/>
    </source>
</evidence>
<evidence type="ECO:0000313" key="15">
    <source>
        <dbReference type="Proteomes" id="UP000440732"/>
    </source>
</evidence>
<evidence type="ECO:0000313" key="3">
    <source>
        <dbReference type="EMBL" id="KAE9074142.1"/>
    </source>
</evidence>
<evidence type="ECO:0000313" key="19">
    <source>
        <dbReference type="Proteomes" id="UP000486351"/>
    </source>
</evidence>
<evidence type="ECO:0000313" key="1">
    <source>
        <dbReference type="EMBL" id="KAE8923774.1"/>
    </source>
</evidence>
<dbReference type="Proteomes" id="UP000441208">
    <property type="component" value="Unassembled WGS sequence"/>
</dbReference>
<evidence type="ECO:0000313" key="6">
    <source>
        <dbReference type="EMBL" id="KAE9175793.1"/>
    </source>
</evidence>
<dbReference type="Proteomes" id="UP000476176">
    <property type="component" value="Unassembled WGS sequence"/>
</dbReference>
<sequence>MDVTNTTVVPVVPEIPRQVIAAMVAAGAQKEEVEGEDLRIIIRIDGVDSPAWEVYKTWVLSLVEDAAADSG</sequence>
<dbReference type="Proteomes" id="UP000488956">
    <property type="component" value="Unassembled WGS sequence"/>
</dbReference>
<accession>A0A6A3I8Q0</accession>
<dbReference type="EMBL" id="QXFW01002673">
    <property type="protein sequence ID" value="KAE8976393.1"/>
    <property type="molecule type" value="Genomic_DNA"/>
</dbReference>
<evidence type="ECO:0000313" key="4">
    <source>
        <dbReference type="EMBL" id="KAE9074771.1"/>
    </source>
</evidence>
<dbReference type="Proteomes" id="UP000433483">
    <property type="component" value="Unassembled WGS sequence"/>
</dbReference>
<dbReference type="Proteomes" id="UP000440732">
    <property type="component" value="Unassembled WGS sequence"/>
</dbReference>
<keyword evidence="12" id="KW-1185">Reference proteome</keyword>
<evidence type="ECO:0000313" key="8">
    <source>
        <dbReference type="EMBL" id="KAE9185712.1"/>
    </source>
</evidence>
<dbReference type="Proteomes" id="UP000460718">
    <property type="component" value="Unassembled WGS sequence"/>
</dbReference>
<evidence type="ECO:0000313" key="13">
    <source>
        <dbReference type="Proteomes" id="UP000437068"/>
    </source>
</evidence>
<evidence type="ECO:0000313" key="14">
    <source>
        <dbReference type="Proteomes" id="UP000440367"/>
    </source>
</evidence>
<dbReference type="Proteomes" id="UP000440367">
    <property type="component" value="Unassembled WGS sequence"/>
</dbReference>
<organism evidence="2 17">
    <name type="scientific">Phytophthora fragariae</name>
    <dbReference type="NCBI Taxonomy" id="53985"/>
    <lineage>
        <taxon>Eukaryota</taxon>
        <taxon>Sar</taxon>
        <taxon>Stramenopiles</taxon>
        <taxon>Oomycota</taxon>
        <taxon>Peronosporomycetes</taxon>
        <taxon>Peronosporales</taxon>
        <taxon>Peronosporaceae</taxon>
        <taxon>Phytophthora</taxon>
    </lineage>
</organism>